<sequence>MDLDAIGKALFVGYRTNVQPLEVACDFHVIYSPALRESDFNARRLILLIGPRSSGKTPFLKAFTEKPLKTTPGLKEILFITHGNSDQNPLEGTKAVSSGKLGRLKGISKFGLGILRKVKVHVFDSPNLKEVDLVEFPGLPWGPDVSKKHGAFHELPLVYWLGLKADRIFMFFDVRSIPESLSPQVIKMIQALRFSGDRVSVVFTRAEDMKVAEMLNRMATVQSLVSRHLDTSNPIPIYLTGRKRLENPFTSRIFSHKDLIFDASHGKLLHLLRMANVLEDRGNLAKSQAYINDIFHRSIQAEGSRAEKDMAWLENLYDLNRTFIRLQRERSVKETNFPNLEYLWDKLLYFDPSQLKPLDESALRRSDEFLVSDLQKLRKQILELLAKKAQLLNLSPKRGTFQFESAPSARIPEFTSDYNSRWALQPFLEQYGRIFKECKPKDGKLTLTQGKNAINAYKLPQFVAERIWRKSDLDKDGRLDKEEFALALHLMLRRTHNLDIPNRLPVHLIPMSKRFLYGTPGESLDTRTLLQKPEYPNISLLEPTTWEEAPLQMPEVDLKSHAFQVAERAEALVKRRLAALKAIMTDFNVEPEEPEITISEVSPISSSATAAEMSATVPSVSGATISLTVPSNSETLKGTKSNSTTETTGFKQNVLPTETLSGILEILETSESISINAPTATASSQDLPKTMEKPSEASSSVSQKVV</sequence>
<feature type="region of interest" description="Disordered" evidence="2">
    <location>
        <begin position="674"/>
        <end position="706"/>
    </location>
</feature>
<proteinExistence type="predicted"/>
<evidence type="ECO:0000313" key="6">
    <source>
        <dbReference type="Proteomes" id="UP000677054"/>
    </source>
</evidence>
<dbReference type="Pfam" id="PF12763">
    <property type="entry name" value="EH"/>
    <property type="match status" value="1"/>
</dbReference>
<dbReference type="Proteomes" id="UP000677054">
    <property type="component" value="Unassembled WGS sequence"/>
</dbReference>
<dbReference type="GO" id="GO:0016197">
    <property type="term" value="P:endosomal transport"/>
    <property type="evidence" value="ECO:0007669"/>
    <property type="project" value="TreeGrafter"/>
</dbReference>
<feature type="region of interest" description="Disordered" evidence="2">
    <location>
        <begin position="632"/>
        <end position="652"/>
    </location>
</feature>
<dbReference type="OrthoDB" id="1716625at2759"/>
<dbReference type="EMBL" id="LR899684">
    <property type="protein sequence ID" value="CAD7241720.1"/>
    <property type="molecule type" value="Genomic_DNA"/>
</dbReference>
<dbReference type="InterPro" id="IPR011992">
    <property type="entry name" value="EF-hand-dom_pair"/>
</dbReference>
<evidence type="ECO:0000256" key="2">
    <source>
        <dbReference type="SAM" id="MobiDB-lite"/>
    </source>
</evidence>
<dbReference type="PROSITE" id="PS50222">
    <property type="entry name" value="EF_HAND_2"/>
    <property type="match status" value="1"/>
</dbReference>
<feature type="compositionally biased region" description="Polar residues" evidence="2">
    <location>
        <begin position="674"/>
        <end position="687"/>
    </location>
</feature>
<dbReference type="Pfam" id="PF18150">
    <property type="entry name" value="DUF5600"/>
    <property type="match status" value="1"/>
</dbReference>
<dbReference type="GO" id="GO:0005509">
    <property type="term" value="F:calcium ion binding"/>
    <property type="evidence" value="ECO:0007669"/>
    <property type="project" value="InterPro"/>
</dbReference>
<dbReference type="Gene3D" id="1.10.238.10">
    <property type="entry name" value="EF-hand"/>
    <property type="match status" value="1"/>
</dbReference>
<feature type="domain" description="EF-hand" evidence="4">
    <location>
        <begin position="459"/>
        <end position="494"/>
    </location>
</feature>
<dbReference type="SUPFAM" id="SSF47473">
    <property type="entry name" value="EF-hand"/>
    <property type="match status" value="1"/>
</dbReference>
<dbReference type="GO" id="GO:0005886">
    <property type="term" value="C:plasma membrane"/>
    <property type="evidence" value="ECO:0007669"/>
    <property type="project" value="TreeGrafter"/>
</dbReference>
<dbReference type="InterPro" id="IPR018247">
    <property type="entry name" value="EF_Hand_1_Ca_BS"/>
</dbReference>
<feature type="compositionally biased region" description="Polar residues" evidence="2">
    <location>
        <begin position="696"/>
        <end position="706"/>
    </location>
</feature>
<dbReference type="GO" id="GO:0005737">
    <property type="term" value="C:cytoplasm"/>
    <property type="evidence" value="ECO:0007669"/>
    <property type="project" value="TreeGrafter"/>
</dbReference>
<dbReference type="InterPro" id="IPR000261">
    <property type="entry name" value="EH_dom"/>
</dbReference>
<accession>A0A7R8X2X1</accession>
<dbReference type="InterPro" id="IPR027417">
    <property type="entry name" value="P-loop_NTPase"/>
</dbReference>
<dbReference type="AlphaFoldDB" id="A0A7R8X2X1"/>
<dbReference type="SMART" id="SM00027">
    <property type="entry name" value="EH"/>
    <property type="match status" value="1"/>
</dbReference>
<dbReference type="InterPro" id="IPR040990">
    <property type="entry name" value="DUF5600"/>
</dbReference>
<gene>
    <name evidence="5" type="ORF">DSTB1V02_LOCUS1700</name>
</gene>
<reference evidence="5" key="1">
    <citation type="submission" date="2020-11" db="EMBL/GenBank/DDBJ databases">
        <authorList>
            <person name="Tran Van P."/>
        </authorList>
    </citation>
    <scope>NUCLEOTIDE SEQUENCE</scope>
</reference>
<keyword evidence="6" id="KW-1185">Reference proteome</keyword>
<protein>
    <submittedName>
        <fullName evidence="5">Uncharacterized protein</fullName>
    </submittedName>
</protein>
<dbReference type="SUPFAM" id="SSF52540">
    <property type="entry name" value="P-loop containing nucleoside triphosphate hydrolases"/>
    <property type="match status" value="1"/>
</dbReference>
<feature type="domain" description="EH" evidence="3">
    <location>
        <begin position="427"/>
        <end position="515"/>
    </location>
</feature>
<dbReference type="PROSITE" id="PS00018">
    <property type="entry name" value="EF_HAND_1"/>
    <property type="match status" value="1"/>
</dbReference>
<dbReference type="GO" id="GO:0006897">
    <property type="term" value="P:endocytosis"/>
    <property type="evidence" value="ECO:0007669"/>
    <property type="project" value="TreeGrafter"/>
</dbReference>
<name>A0A7R8X2X1_9CRUS</name>
<dbReference type="Gene3D" id="1.10.268.20">
    <property type="match status" value="1"/>
</dbReference>
<evidence type="ECO:0000259" key="3">
    <source>
        <dbReference type="PROSITE" id="PS50031"/>
    </source>
</evidence>
<dbReference type="PANTHER" id="PTHR11216">
    <property type="entry name" value="EH DOMAIN"/>
    <property type="match status" value="1"/>
</dbReference>
<dbReference type="EMBL" id="CAJPEV010000167">
    <property type="protein sequence ID" value="CAG0881725.1"/>
    <property type="molecule type" value="Genomic_DNA"/>
</dbReference>
<evidence type="ECO:0000259" key="4">
    <source>
        <dbReference type="PROSITE" id="PS50222"/>
    </source>
</evidence>
<dbReference type="PROSITE" id="PS50031">
    <property type="entry name" value="EH"/>
    <property type="match status" value="1"/>
</dbReference>
<organism evidence="5">
    <name type="scientific">Darwinula stevensoni</name>
    <dbReference type="NCBI Taxonomy" id="69355"/>
    <lineage>
        <taxon>Eukaryota</taxon>
        <taxon>Metazoa</taxon>
        <taxon>Ecdysozoa</taxon>
        <taxon>Arthropoda</taxon>
        <taxon>Crustacea</taxon>
        <taxon>Oligostraca</taxon>
        <taxon>Ostracoda</taxon>
        <taxon>Podocopa</taxon>
        <taxon>Podocopida</taxon>
        <taxon>Darwinulocopina</taxon>
        <taxon>Darwinuloidea</taxon>
        <taxon>Darwinulidae</taxon>
        <taxon>Darwinula</taxon>
    </lineage>
</organism>
<dbReference type="Gene3D" id="3.40.50.300">
    <property type="entry name" value="P-loop containing nucleotide triphosphate hydrolases"/>
    <property type="match status" value="1"/>
</dbReference>
<keyword evidence="1" id="KW-0106">Calcium</keyword>
<dbReference type="InterPro" id="IPR002048">
    <property type="entry name" value="EF_hand_dom"/>
</dbReference>
<evidence type="ECO:0000256" key="1">
    <source>
        <dbReference type="ARBA" id="ARBA00022837"/>
    </source>
</evidence>
<dbReference type="GO" id="GO:0000166">
    <property type="term" value="F:nucleotide binding"/>
    <property type="evidence" value="ECO:0007669"/>
    <property type="project" value="UniProtKB-KW"/>
</dbReference>
<evidence type="ECO:0000313" key="5">
    <source>
        <dbReference type="EMBL" id="CAD7241720.1"/>
    </source>
</evidence>